<evidence type="ECO:0000256" key="5">
    <source>
        <dbReference type="ARBA" id="ARBA00023002"/>
    </source>
</evidence>
<feature type="domain" description="Acyl-CoA dehydrogenase/oxidase N-terminal" evidence="9">
    <location>
        <begin position="61"/>
        <end position="142"/>
    </location>
</feature>
<dbReference type="Gene3D" id="1.10.540.10">
    <property type="entry name" value="Acyl-CoA dehydrogenase/oxidase, N-terminal domain"/>
    <property type="match status" value="1"/>
</dbReference>
<comment type="similarity">
    <text evidence="2 6">Belongs to the acyl-CoA dehydrogenase family.</text>
</comment>
<dbReference type="CDD" id="cd00567">
    <property type="entry name" value="ACAD"/>
    <property type="match status" value="1"/>
</dbReference>
<feature type="domain" description="Acyl-CoA dehydrogenase/oxidase C-terminal" evidence="7">
    <location>
        <begin position="257"/>
        <end position="405"/>
    </location>
</feature>
<dbReference type="EMBL" id="VOQQ01000001">
    <property type="protein sequence ID" value="TXC62567.1"/>
    <property type="molecule type" value="Genomic_DNA"/>
</dbReference>
<dbReference type="GO" id="GO:0050660">
    <property type="term" value="F:flavin adenine dinucleotide binding"/>
    <property type="evidence" value="ECO:0007669"/>
    <property type="project" value="InterPro"/>
</dbReference>
<dbReference type="InterPro" id="IPR009075">
    <property type="entry name" value="AcylCo_DH/oxidase_C"/>
</dbReference>
<evidence type="ECO:0000256" key="4">
    <source>
        <dbReference type="ARBA" id="ARBA00022827"/>
    </source>
</evidence>
<dbReference type="InterPro" id="IPR037069">
    <property type="entry name" value="AcylCoA_DH/ox_N_sf"/>
</dbReference>
<dbReference type="InterPro" id="IPR006091">
    <property type="entry name" value="Acyl-CoA_Oxase/DH_mid-dom"/>
</dbReference>
<dbReference type="Gene3D" id="2.40.110.10">
    <property type="entry name" value="Butyryl-CoA Dehydrogenase, subunit A, domain 2"/>
    <property type="match status" value="1"/>
</dbReference>
<dbReference type="Pfam" id="PF00441">
    <property type="entry name" value="Acyl-CoA_dh_1"/>
    <property type="match status" value="1"/>
</dbReference>
<evidence type="ECO:0000259" key="8">
    <source>
        <dbReference type="Pfam" id="PF02770"/>
    </source>
</evidence>
<feature type="domain" description="Acyl-CoA oxidase/dehydrogenase middle" evidence="8">
    <location>
        <begin position="146"/>
        <end position="243"/>
    </location>
</feature>
<dbReference type="SUPFAM" id="SSF47203">
    <property type="entry name" value="Acyl-CoA dehydrogenase C-terminal domain-like"/>
    <property type="match status" value="1"/>
</dbReference>
<dbReference type="FunFam" id="2.40.110.10:FF:000002">
    <property type="entry name" value="Acyl-CoA dehydrogenase fadE12"/>
    <property type="match status" value="1"/>
</dbReference>
<dbReference type="PANTHER" id="PTHR43884:SF40">
    <property type="entry name" value="ACYL-COA DEHYDROGENASE"/>
    <property type="match status" value="1"/>
</dbReference>
<dbReference type="InterPro" id="IPR046373">
    <property type="entry name" value="Acyl-CoA_Oxase/DH_mid-dom_sf"/>
</dbReference>
<reference evidence="10 11" key="1">
    <citation type="journal article" date="2015" name="J. Microbiol.">
        <title>Sphingosinicella ginsenosidimutans sp. nov., with ginsenoside converting activity.</title>
        <authorList>
            <person name="Kim J.K."/>
            <person name="Kang M.S."/>
            <person name="Park S.C."/>
            <person name="Kim K.M."/>
            <person name="Choi K."/>
            <person name="Yoon M.H."/>
            <person name="Im W.T."/>
        </authorList>
    </citation>
    <scope>NUCLEOTIDE SEQUENCE [LARGE SCALE GENOMIC DNA]</scope>
    <source>
        <strain evidence="10 11">BS-11</strain>
    </source>
</reference>
<evidence type="ECO:0000256" key="3">
    <source>
        <dbReference type="ARBA" id="ARBA00022630"/>
    </source>
</evidence>
<dbReference type="Gene3D" id="1.20.140.10">
    <property type="entry name" value="Butyryl-CoA Dehydrogenase, subunit A, domain 3"/>
    <property type="match status" value="1"/>
</dbReference>
<evidence type="ECO:0000256" key="1">
    <source>
        <dbReference type="ARBA" id="ARBA00001974"/>
    </source>
</evidence>
<dbReference type="PIRSF" id="PIRSF016578">
    <property type="entry name" value="HsaA"/>
    <property type="match status" value="1"/>
</dbReference>
<evidence type="ECO:0000256" key="2">
    <source>
        <dbReference type="ARBA" id="ARBA00009347"/>
    </source>
</evidence>
<sequence length="411" mass="44948">MGALAFEYPEEITATLGALDGFIRAEILTRHEKHADLLADSRRKYTPDGRFSPEVWEIIGEVRKASAEAGFYAMSVPEHLGGGGMGLLAYFAAWEYISRLCGPRHWLSYYIISHWAKGPSPVLAEASPRLRDEILPGIMNGDKTMCFALSEPEAGSDAAGIRTRAVQEGEGWRLTGGKIWISNSVHADYAIVFAVTDPDKAAARKGGISAFLIPTDAEGYTLESTIKMWGQSGTVEGQLKFENIRVEPHQLIGELDNGFKLAMLGVGLGRMYNSARAVGYSRWALNEAFEHIKLRKTFGKPISTNQGVTFPLAESAMQIHAAHLMAINVAQLLDRGQAASKELAMTKCFAADAAKQCVDRCIQAFGAMGFTNEMFLTDAYIAMRKITIADGSAEILRRLISKRMLDGDMAL</sequence>
<evidence type="ECO:0000256" key="6">
    <source>
        <dbReference type="RuleBase" id="RU362125"/>
    </source>
</evidence>
<dbReference type="PROSITE" id="PS00072">
    <property type="entry name" value="ACYL_COA_DH_1"/>
    <property type="match status" value="1"/>
</dbReference>
<evidence type="ECO:0000259" key="7">
    <source>
        <dbReference type="Pfam" id="PF00441"/>
    </source>
</evidence>
<comment type="caution">
    <text evidence="10">The sequence shown here is derived from an EMBL/GenBank/DDBJ whole genome shotgun (WGS) entry which is preliminary data.</text>
</comment>
<dbReference type="RefSeq" id="WP_147041956.1">
    <property type="nucleotide sequence ID" value="NZ_BAABIR010000001.1"/>
</dbReference>
<protein>
    <submittedName>
        <fullName evidence="10">Acyl-CoA dehydrogenase</fullName>
    </submittedName>
</protein>
<dbReference type="Proteomes" id="UP000321249">
    <property type="component" value="Unassembled WGS sequence"/>
</dbReference>
<dbReference type="OrthoDB" id="9780544at2"/>
<evidence type="ECO:0000313" key="11">
    <source>
        <dbReference type="Proteomes" id="UP000321249"/>
    </source>
</evidence>
<dbReference type="SUPFAM" id="SSF56645">
    <property type="entry name" value="Acyl-CoA dehydrogenase NM domain-like"/>
    <property type="match status" value="1"/>
</dbReference>
<gene>
    <name evidence="10" type="ORF">FRZ32_02170</name>
</gene>
<proteinExistence type="inferred from homology"/>
<keyword evidence="3 6" id="KW-0285">Flavoprotein</keyword>
<organism evidence="10 11">
    <name type="scientific">Allosphingosinicella ginsenosidimutans</name>
    <dbReference type="NCBI Taxonomy" id="1176539"/>
    <lineage>
        <taxon>Bacteria</taxon>
        <taxon>Pseudomonadati</taxon>
        <taxon>Pseudomonadota</taxon>
        <taxon>Alphaproteobacteria</taxon>
        <taxon>Sphingomonadales</taxon>
        <taxon>Sphingomonadaceae</taxon>
        <taxon>Allosphingosinicella</taxon>
    </lineage>
</organism>
<dbReference type="AlphaFoldDB" id="A0A5C6TQ20"/>
<accession>A0A5C6TQ20</accession>
<dbReference type="GO" id="GO:0003995">
    <property type="term" value="F:acyl-CoA dehydrogenase activity"/>
    <property type="evidence" value="ECO:0007669"/>
    <property type="project" value="InterPro"/>
</dbReference>
<keyword evidence="11" id="KW-1185">Reference proteome</keyword>
<comment type="cofactor">
    <cofactor evidence="1 6">
        <name>FAD</name>
        <dbReference type="ChEBI" id="CHEBI:57692"/>
    </cofactor>
</comment>
<keyword evidence="4 6" id="KW-0274">FAD</keyword>
<dbReference type="InterPro" id="IPR013786">
    <property type="entry name" value="AcylCoA_DH/ox_N"/>
</dbReference>
<name>A0A5C6TQ20_9SPHN</name>
<dbReference type="Pfam" id="PF02771">
    <property type="entry name" value="Acyl-CoA_dh_N"/>
    <property type="match status" value="1"/>
</dbReference>
<evidence type="ECO:0000259" key="9">
    <source>
        <dbReference type="Pfam" id="PF02771"/>
    </source>
</evidence>
<dbReference type="InterPro" id="IPR036250">
    <property type="entry name" value="AcylCo_DH-like_C"/>
</dbReference>
<dbReference type="InterPro" id="IPR006089">
    <property type="entry name" value="Acyl-CoA_DH_CS"/>
</dbReference>
<dbReference type="PANTHER" id="PTHR43884">
    <property type="entry name" value="ACYL-COA DEHYDROGENASE"/>
    <property type="match status" value="1"/>
</dbReference>
<dbReference type="Pfam" id="PF02770">
    <property type="entry name" value="Acyl-CoA_dh_M"/>
    <property type="match status" value="1"/>
</dbReference>
<dbReference type="InterPro" id="IPR009100">
    <property type="entry name" value="AcylCoA_DH/oxidase_NM_dom_sf"/>
</dbReference>
<keyword evidence="5 6" id="KW-0560">Oxidoreductase</keyword>
<evidence type="ECO:0000313" key="10">
    <source>
        <dbReference type="EMBL" id="TXC62567.1"/>
    </source>
</evidence>